<evidence type="ECO:0000313" key="6">
    <source>
        <dbReference type="Proteomes" id="UP001321526"/>
    </source>
</evidence>
<keyword evidence="6" id="KW-1185">Reference proteome</keyword>
<dbReference type="InterPro" id="IPR009057">
    <property type="entry name" value="Homeodomain-like_sf"/>
</dbReference>
<keyword evidence="1 2" id="KW-0238">DNA-binding</keyword>
<name>A0ABY8FEH2_9GAMM</name>
<dbReference type="InterPro" id="IPR001647">
    <property type="entry name" value="HTH_TetR"/>
</dbReference>
<dbReference type="EMBL" id="CP035631">
    <property type="protein sequence ID" value="WFF41191.1"/>
    <property type="molecule type" value="Genomic_DNA"/>
</dbReference>
<evidence type="ECO:0000313" key="5">
    <source>
        <dbReference type="EMBL" id="WFF41191.1"/>
    </source>
</evidence>
<evidence type="ECO:0000256" key="1">
    <source>
        <dbReference type="ARBA" id="ARBA00023125"/>
    </source>
</evidence>
<accession>A0ABY8FEH2</accession>
<feature type="DNA-binding region" description="H-T-H motif" evidence="2">
    <location>
        <begin position="69"/>
        <end position="88"/>
    </location>
</feature>
<dbReference type="Gene3D" id="1.10.357.10">
    <property type="entry name" value="Tetracycline Repressor, domain 2"/>
    <property type="match status" value="1"/>
</dbReference>
<feature type="region of interest" description="Disordered" evidence="3">
    <location>
        <begin position="1"/>
        <end position="25"/>
    </location>
</feature>
<dbReference type="Proteomes" id="UP001321526">
    <property type="component" value="Chromosome"/>
</dbReference>
<evidence type="ECO:0000256" key="3">
    <source>
        <dbReference type="SAM" id="MobiDB-lite"/>
    </source>
</evidence>
<sequence length="255" mass="28915">MFKRGRKRCARPGQGARGDLKHRPPACYAQRPAHRHQGLIVKDELANNRKAWVDAAYTLLIGAGVGAVKIVPLAKQLKTSRTSFYWLFKDREEILEALLARWEAQNTQAVITQSERYAATIVEATLNVFDCWFDPAIFDSEFEYAVRSWSLQDPAVATRVQRADSARLGALKAMFARFGYPELEADTRARTVYLLQIGYISMHIQESKDTRITRIAEYVRIFTGQPCTESDIARFADRHRARFRTSATPAAKSAT</sequence>
<feature type="domain" description="HTH tetR-type" evidence="4">
    <location>
        <begin position="46"/>
        <end position="106"/>
    </location>
</feature>
<evidence type="ECO:0000259" key="4">
    <source>
        <dbReference type="PROSITE" id="PS50977"/>
    </source>
</evidence>
<proteinExistence type="predicted"/>
<organism evidence="5 6">
    <name type="scientific">Salinicola endophyticus</name>
    <dbReference type="NCBI Taxonomy" id="1949083"/>
    <lineage>
        <taxon>Bacteria</taxon>
        <taxon>Pseudomonadati</taxon>
        <taxon>Pseudomonadota</taxon>
        <taxon>Gammaproteobacteria</taxon>
        <taxon>Oceanospirillales</taxon>
        <taxon>Halomonadaceae</taxon>
        <taxon>Salinicola</taxon>
    </lineage>
</organism>
<dbReference type="Pfam" id="PF00440">
    <property type="entry name" value="TetR_N"/>
    <property type="match status" value="1"/>
</dbReference>
<gene>
    <name evidence="5" type="ORF">EVC62_06575</name>
</gene>
<reference evidence="5 6" key="1">
    <citation type="submission" date="2019-01" db="EMBL/GenBank/DDBJ databases">
        <title>Genome sequence of Salinicola endophyticus REST5.</title>
        <authorList>
            <person name="Nascimento F.X."/>
        </authorList>
    </citation>
    <scope>NUCLEOTIDE SEQUENCE [LARGE SCALE GENOMIC DNA]</scope>
    <source>
        <strain evidence="5 6">REST5</strain>
    </source>
</reference>
<dbReference type="PROSITE" id="PS50977">
    <property type="entry name" value="HTH_TETR_2"/>
    <property type="match status" value="1"/>
</dbReference>
<evidence type="ECO:0000256" key="2">
    <source>
        <dbReference type="PROSITE-ProRule" id="PRU00335"/>
    </source>
</evidence>
<protein>
    <submittedName>
        <fullName evidence="5">TetR/AcrR family transcriptional regulator</fullName>
    </submittedName>
</protein>
<dbReference type="SUPFAM" id="SSF46689">
    <property type="entry name" value="Homeodomain-like"/>
    <property type="match status" value="1"/>
</dbReference>
<feature type="compositionally biased region" description="Basic residues" evidence="3">
    <location>
        <begin position="1"/>
        <end position="10"/>
    </location>
</feature>